<evidence type="ECO:0000313" key="2">
    <source>
        <dbReference type="EMBL" id="TCT14333.1"/>
    </source>
</evidence>
<comment type="caution">
    <text evidence="2">The sequence shown here is derived from an EMBL/GenBank/DDBJ whole genome shotgun (WGS) entry which is preliminary data.</text>
</comment>
<keyword evidence="1" id="KW-0472">Membrane</keyword>
<feature type="transmembrane region" description="Helical" evidence="1">
    <location>
        <begin position="12"/>
        <end position="34"/>
    </location>
</feature>
<proteinExistence type="predicted"/>
<name>A0A4R3MKU6_9FIRM</name>
<keyword evidence="1" id="KW-1133">Transmembrane helix</keyword>
<evidence type="ECO:0000313" key="3">
    <source>
        <dbReference type="Proteomes" id="UP000294902"/>
    </source>
</evidence>
<dbReference type="EMBL" id="SMAL01000006">
    <property type="protein sequence ID" value="TCT14333.1"/>
    <property type="molecule type" value="Genomic_DNA"/>
</dbReference>
<protein>
    <submittedName>
        <fullName evidence="2">Uncharacterized protein with FMN-binding domain</fullName>
    </submittedName>
</protein>
<dbReference type="Proteomes" id="UP000294902">
    <property type="component" value="Unassembled WGS sequence"/>
</dbReference>
<keyword evidence="1" id="KW-0812">Transmembrane</keyword>
<gene>
    <name evidence="2" type="ORF">EDC18_106131</name>
</gene>
<dbReference type="OrthoDB" id="9790495at2"/>
<evidence type="ECO:0000256" key="1">
    <source>
        <dbReference type="SAM" id="Phobius"/>
    </source>
</evidence>
<reference evidence="2 3" key="1">
    <citation type="submission" date="2019-03" db="EMBL/GenBank/DDBJ databases">
        <title>Genomic Encyclopedia of Type Strains, Phase IV (KMG-IV): sequencing the most valuable type-strain genomes for metagenomic binning, comparative biology and taxonomic classification.</title>
        <authorList>
            <person name="Goeker M."/>
        </authorList>
    </citation>
    <scope>NUCLEOTIDE SEQUENCE [LARGE SCALE GENOMIC DNA]</scope>
    <source>
        <strain evidence="2 3">DSM 24629</strain>
    </source>
</reference>
<dbReference type="AlphaFoldDB" id="A0A4R3MKU6"/>
<sequence length="145" mass="16215">MSTKIIVIQLREIIYTAIFVGLGIFLIFLLIFMFSPKKNDATTPTMTYIPGVYTSSMVLENQAVNVEVRVNENEITSVKIVDLHPAVETLYPLLQPSLEHISSQLTSNTDVAEVTFNADHKYTSSLIMDAIKNSLEKAQPDLHTN</sequence>
<keyword evidence="3" id="KW-1185">Reference proteome</keyword>
<accession>A0A4R3MKU6</accession>
<organism evidence="2 3">
    <name type="scientific">Natranaerovirga pectinivora</name>
    <dbReference type="NCBI Taxonomy" id="682400"/>
    <lineage>
        <taxon>Bacteria</taxon>
        <taxon>Bacillati</taxon>
        <taxon>Bacillota</taxon>
        <taxon>Clostridia</taxon>
        <taxon>Lachnospirales</taxon>
        <taxon>Natranaerovirgaceae</taxon>
        <taxon>Natranaerovirga</taxon>
    </lineage>
</organism>
<dbReference type="RefSeq" id="WP_132252632.1">
    <property type="nucleotide sequence ID" value="NZ_SMAL01000006.1"/>
</dbReference>